<feature type="transmembrane region" description="Helical" evidence="2">
    <location>
        <begin position="60"/>
        <end position="81"/>
    </location>
</feature>
<dbReference type="Proteomes" id="UP001567537">
    <property type="component" value="Unassembled WGS sequence"/>
</dbReference>
<dbReference type="RefSeq" id="WP_371239667.1">
    <property type="nucleotide sequence ID" value="NZ_JAHWZY010000019.1"/>
</dbReference>
<comment type="caution">
    <text evidence="3">The sequence shown here is derived from an EMBL/GenBank/DDBJ whole genome shotgun (WGS) entry which is preliminary data.</text>
</comment>
<sequence>MTEPVIPMSEEAAKEEAARLIASAYQPTTFRDDTPTPEVGDAPPVPQPGRPPMSQGATDASVLILAGGGAFSMVSLSAGVLMYLSQYADPIVCGIVFGAPTTLFLALARLAKRVRPEPEVHQHFHGDVTQTTVNAKNTGVWAKNINGR</sequence>
<feature type="transmembrane region" description="Helical" evidence="2">
    <location>
        <begin position="87"/>
        <end position="108"/>
    </location>
</feature>
<evidence type="ECO:0000313" key="3">
    <source>
        <dbReference type="EMBL" id="MEZ3180780.1"/>
    </source>
</evidence>
<keyword evidence="2" id="KW-0812">Transmembrane</keyword>
<evidence type="ECO:0000256" key="1">
    <source>
        <dbReference type="SAM" id="MobiDB-lite"/>
    </source>
</evidence>
<evidence type="ECO:0000256" key="2">
    <source>
        <dbReference type="SAM" id="Phobius"/>
    </source>
</evidence>
<name>A0ABV4J1I5_9ACTN</name>
<gene>
    <name evidence="3" type="ORF">KYY02_19430</name>
</gene>
<keyword evidence="2" id="KW-0472">Membrane</keyword>
<keyword evidence="2" id="KW-1133">Transmembrane helix</keyword>
<keyword evidence="4" id="KW-1185">Reference proteome</keyword>
<reference evidence="3 4" key="1">
    <citation type="journal article" date="2021" name="Res Sq">
        <title>Streptomyces Pimoensis sp. nov., Isolated From the Taklimakan Desert in Xinjiang, China.</title>
        <authorList>
            <person name="Zhang P."/>
            <person name="Luo X."/>
            <person name="Luo X."/>
            <person name="Liu Z."/>
            <person name="Xia Z."/>
            <person name="Wan C."/>
            <person name="zhang L."/>
        </authorList>
    </citation>
    <scope>NUCLEOTIDE SEQUENCE [LARGE SCALE GENOMIC DNA]</scope>
    <source>
        <strain evidence="3 4">TRM75549</strain>
    </source>
</reference>
<protein>
    <submittedName>
        <fullName evidence="3">Uncharacterized protein</fullName>
    </submittedName>
</protein>
<feature type="region of interest" description="Disordered" evidence="1">
    <location>
        <begin position="27"/>
        <end position="56"/>
    </location>
</feature>
<proteinExistence type="predicted"/>
<evidence type="ECO:0000313" key="4">
    <source>
        <dbReference type="Proteomes" id="UP001567537"/>
    </source>
</evidence>
<accession>A0ABV4J1I5</accession>
<dbReference type="EMBL" id="JAHWZY010000019">
    <property type="protein sequence ID" value="MEZ3180780.1"/>
    <property type="molecule type" value="Genomic_DNA"/>
</dbReference>
<organism evidence="3 4">
    <name type="scientific">Streptomyces pimonensis</name>
    <dbReference type="NCBI Taxonomy" id="2860288"/>
    <lineage>
        <taxon>Bacteria</taxon>
        <taxon>Bacillati</taxon>
        <taxon>Actinomycetota</taxon>
        <taxon>Actinomycetes</taxon>
        <taxon>Kitasatosporales</taxon>
        <taxon>Streptomycetaceae</taxon>
        <taxon>Streptomyces</taxon>
    </lineage>
</organism>